<dbReference type="EMBL" id="JABFTP020000186">
    <property type="protein sequence ID" value="KAL3290371.1"/>
    <property type="molecule type" value="Genomic_DNA"/>
</dbReference>
<name>A0ABD2PHA4_9CUCU</name>
<gene>
    <name evidence="1" type="ORF">HHI36_023713</name>
</gene>
<accession>A0ABD2PHA4</accession>
<evidence type="ECO:0000313" key="2">
    <source>
        <dbReference type="Proteomes" id="UP001516400"/>
    </source>
</evidence>
<comment type="caution">
    <text evidence="1">The sequence shown here is derived from an EMBL/GenBank/DDBJ whole genome shotgun (WGS) entry which is preliminary data.</text>
</comment>
<dbReference type="AlphaFoldDB" id="A0ABD2PHA4"/>
<protein>
    <recommendedName>
        <fullName evidence="3">RNase H type-1 domain-containing protein</fullName>
    </recommendedName>
</protein>
<sequence length="55" mass="6409">ILGNEEPDKWASQAPTPEECDTIDQVVSADLKILIKNKVISQWQEEWNHRTRNYA</sequence>
<evidence type="ECO:0000313" key="1">
    <source>
        <dbReference type="EMBL" id="KAL3290371.1"/>
    </source>
</evidence>
<dbReference type="Proteomes" id="UP001516400">
    <property type="component" value="Unassembled WGS sequence"/>
</dbReference>
<reference evidence="1 2" key="1">
    <citation type="journal article" date="2021" name="BMC Biol.">
        <title>Horizontally acquired antibacterial genes associated with adaptive radiation of ladybird beetles.</title>
        <authorList>
            <person name="Li H.S."/>
            <person name="Tang X.F."/>
            <person name="Huang Y.H."/>
            <person name="Xu Z.Y."/>
            <person name="Chen M.L."/>
            <person name="Du X.Y."/>
            <person name="Qiu B.Y."/>
            <person name="Chen P.T."/>
            <person name="Zhang W."/>
            <person name="Slipinski A."/>
            <person name="Escalona H.E."/>
            <person name="Waterhouse R.M."/>
            <person name="Zwick A."/>
            <person name="Pang H."/>
        </authorList>
    </citation>
    <scope>NUCLEOTIDE SEQUENCE [LARGE SCALE GENOMIC DNA]</scope>
    <source>
        <strain evidence="1">SYSU2018</strain>
    </source>
</reference>
<proteinExistence type="predicted"/>
<feature type="non-terminal residue" evidence="1">
    <location>
        <position position="55"/>
    </location>
</feature>
<feature type="non-terminal residue" evidence="1">
    <location>
        <position position="1"/>
    </location>
</feature>
<evidence type="ECO:0008006" key="3">
    <source>
        <dbReference type="Google" id="ProtNLM"/>
    </source>
</evidence>
<organism evidence="1 2">
    <name type="scientific">Cryptolaemus montrouzieri</name>
    <dbReference type="NCBI Taxonomy" id="559131"/>
    <lineage>
        <taxon>Eukaryota</taxon>
        <taxon>Metazoa</taxon>
        <taxon>Ecdysozoa</taxon>
        <taxon>Arthropoda</taxon>
        <taxon>Hexapoda</taxon>
        <taxon>Insecta</taxon>
        <taxon>Pterygota</taxon>
        <taxon>Neoptera</taxon>
        <taxon>Endopterygota</taxon>
        <taxon>Coleoptera</taxon>
        <taxon>Polyphaga</taxon>
        <taxon>Cucujiformia</taxon>
        <taxon>Coccinelloidea</taxon>
        <taxon>Coccinellidae</taxon>
        <taxon>Scymninae</taxon>
        <taxon>Scymnini</taxon>
        <taxon>Cryptolaemus</taxon>
    </lineage>
</organism>
<keyword evidence="2" id="KW-1185">Reference proteome</keyword>